<dbReference type="Proteomes" id="UP000226592">
    <property type="component" value="Unassembled WGS sequence"/>
</dbReference>
<proteinExistence type="predicted"/>
<dbReference type="EMBL" id="NZBU01000012">
    <property type="protein sequence ID" value="MAG22401.1"/>
    <property type="molecule type" value="Genomic_DNA"/>
</dbReference>
<evidence type="ECO:0000313" key="3">
    <source>
        <dbReference type="EMBL" id="MAG22401.1"/>
    </source>
</evidence>
<protein>
    <submittedName>
        <fullName evidence="3">Glycosidase</fullName>
    </submittedName>
</protein>
<dbReference type="PANTHER" id="PTHR34106:SF5">
    <property type="entry name" value="GLYCOSIDASE"/>
    <property type="match status" value="1"/>
</dbReference>
<accession>A0A2D6M1U5</accession>
<dbReference type="InterPro" id="IPR023296">
    <property type="entry name" value="Glyco_hydro_beta-prop_sf"/>
</dbReference>
<dbReference type="AlphaFoldDB" id="A0A2D6M1U5"/>
<dbReference type="InterPro" id="IPR007184">
    <property type="entry name" value="Mannoside_phosphorylase"/>
</dbReference>
<name>A0A2D6M1U5_9ARCH</name>
<dbReference type="SUPFAM" id="SSF75005">
    <property type="entry name" value="Arabinanase/levansucrase/invertase"/>
    <property type="match status" value="1"/>
</dbReference>
<keyword evidence="1" id="KW-0328">Glycosyltransferase</keyword>
<evidence type="ECO:0000256" key="1">
    <source>
        <dbReference type="ARBA" id="ARBA00022676"/>
    </source>
</evidence>
<dbReference type="GO" id="GO:0016798">
    <property type="term" value="F:hydrolase activity, acting on glycosyl bonds"/>
    <property type="evidence" value="ECO:0007669"/>
    <property type="project" value="UniProtKB-KW"/>
</dbReference>
<dbReference type="PANTHER" id="PTHR34106">
    <property type="entry name" value="GLYCOSIDASE"/>
    <property type="match status" value="1"/>
</dbReference>
<reference evidence="4" key="1">
    <citation type="submission" date="2017-09" db="EMBL/GenBank/DDBJ databases">
        <title>The Reconstruction of 2,631 Draft Metagenome-Assembled Genomes from the Global Oceans.</title>
        <authorList>
            <person name="Tully B.J."/>
            <person name="Graham E.D."/>
            <person name="Heidelberg J.F."/>
        </authorList>
    </citation>
    <scope>NUCLEOTIDE SEQUENCE [LARGE SCALE GENOMIC DNA]</scope>
</reference>
<dbReference type="GO" id="GO:0016757">
    <property type="term" value="F:glycosyltransferase activity"/>
    <property type="evidence" value="ECO:0007669"/>
    <property type="project" value="UniProtKB-KW"/>
</dbReference>
<keyword evidence="3" id="KW-0378">Hydrolase</keyword>
<gene>
    <name evidence="3" type="ORF">CL943_03820</name>
</gene>
<evidence type="ECO:0000313" key="4">
    <source>
        <dbReference type="Proteomes" id="UP000226592"/>
    </source>
</evidence>
<sequence length="358" mass="40249">METEKLLLQPKDIKPSVRNWSVQGVLNPAVARLPSKKIVLFARVAERSAQHAKGALHCPVITHKKGFRIGEERISRKDVASVDGNGIRLKNGICRLSTFSHLRKVVLNKNGFDIESIAEKPTFTGTPHEGQYGVEDARITKLGRKYLMTYVSVSKNEGVSTSLAISKNLSQWKRMGIIFREQNKDCVIFPEKIKGKYVALHRPEGFFEFSQPSIWISYSNDLVYWGREKSIIQPRPNSWESLRIGAGAVPLKTREGWLEIYHGVKQDGGNKIYSAGAILLDLKNPEKIIARSPKNKPLFSPSKQYEKIGFVNNVVFPTGAIIDLNKKDLLIYLGAADTSIAVKRMALTEVFNNLEYIK</sequence>
<dbReference type="PIRSF" id="PIRSF016202">
    <property type="entry name" value="PH1107"/>
    <property type="match status" value="1"/>
</dbReference>
<dbReference type="Pfam" id="PF04041">
    <property type="entry name" value="Glyco_hydro_130"/>
    <property type="match status" value="1"/>
</dbReference>
<keyword evidence="2" id="KW-0808">Transferase</keyword>
<keyword evidence="3" id="KW-0326">Glycosidase</keyword>
<organism evidence="3 4">
    <name type="scientific">Candidatus Iainarchaeum sp</name>
    <dbReference type="NCBI Taxonomy" id="3101447"/>
    <lineage>
        <taxon>Archaea</taxon>
        <taxon>Candidatus Iainarchaeota</taxon>
        <taxon>Candidatus Iainarchaeia</taxon>
        <taxon>Candidatus Iainarchaeales</taxon>
        <taxon>Candidatus Iainarchaeaceae</taxon>
        <taxon>Candidatus Iainarchaeum</taxon>
    </lineage>
</organism>
<comment type="caution">
    <text evidence="3">The sequence shown here is derived from an EMBL/GenBank/DDBJ whole genome shotgun (WGS) entry which is preliminary data.</text>
</comment>
<evidence type="ECO:0000256" key="2">
    <source>
        <dbReference type="ARBA" id="ARBA00022679"/>
    </source>
</evidence>
<dbReference type="Gene3D" id="2.115.10.20">
    <property type="entry name" value="Glycosyl hydrolase domain, family 43"/>
    <property type="match status" value="1"/>
</dbReference>